<evidence type="ECO:0000313" key="12">
    <source>
        <dbReference type="WBParaSite" id="ACRNAN_Path_280.g1047.t1"/>
    </source>
</evidence>
<dbReference type="Proteomes" id="UP000887540">
    <property type="component" value="Unplaced"/>
</dbReference>
<dbReference type="InterPro" id="IPR001841">
    <property type="entry name" value="Znf_RING"/>
</dbReference>
<dbReference type="InterPro" id="IPR048575">
    <property type="entry name" value="Roquin_1_2-like_ROQ"/>
</dbReference>
<dbReference type="GO" id="GO:0000288">
    <property type="term" value="P:nuclear-transcribed mRNA catabolic process, deadenylation-dependent decay"/>
    <property type="evidence" value="ECO:0007669"/>
    <property type="project" value="TreeGrafter"/>
</dbReference>
<reference evidence="12" key="1">
    <citation type="submission" date="2022-11" db="UniProtKB">
        <authorList>
            <consortium name="WormBaseParasite"/>
        </authorList>
    </citation>
    <scope>IDENTIFICATION</scope>
</reference>
<name>A0A914C4M3_9BILA</name>
<dbReference type="GO" id="GO:0035613">
    <property type="term" value="F:RNA stem-loop binding"/>
    <property type="evidence" value="ECO:0007669"/>
    <property type="project" value="TreeGrafter"/>
</dbReference>
<comment type="subcellular location">
    <subcellularLocation>
        <location evidence="2">Cytoplasm</location>
        <location evidence="2">P-body</location>
    </subcellularLocation>
</comment>
<dbReference type="InterPro" id="IPR041523">
    <property type="entry name" value="ROQ_II"/>
</dbReference>
<dbReference type="SUPFAM" id="SSF90229">
    <property type="entry name" value="CCCH zinc finger"/>
    <property type="match status" value="1"/>
</dbReference>
<dbReference type="PROSITE" id="PS50089">
    <property type="entry name" value="ZF_RING_2"/>
    <property type="match status" value="1"/>
</dbReference>
<feature type="zinc finger region" description="C3H1-type" evidence="8">
    <location>
        <begin position="415"/>
        <end position="443"/>
    </location>
</feature>
<dbReference type="Pfam" id="PF21206">
    <property type="entry name" value="Roquin_1_2-like_ROQ"/>
    <property type="match status" value="1"/>
</dbReference>
<dbReference type="SUPFAM" id="SSF57850">
    <property type="entry name" value="RING/U-box"/>
    <property type="match status" value="1"/>
</dbReference>
<dbReference type="PANTHER" id="PTHR13139:SF54">
    <property type="entry name" value="RING-TYPE E3 UBIQUITIN TRANSFERASE"/>
    <property type="match status" value="1"/>
</dbReference>
<evidence type="ECO:0000313" key="11">
    <source>
        <dbReference type="Proteomes" id="UP000887540"/>
    </source>
</evidence>
<sequence length="963" mass="107094">MAPVAQSLTWSEILCCQICNKIFSSDRLPINLICGHAACVVCLKSPPESCPHDHVAIQRDVLQFPPNSALLSILGVNNVQEDSAFGNTPGSVVQSVEEHLLHLASFLHLADSEKGGTVFSDVISRTVQKKIISLLCTQIFHENGREQAMRTIRSLVERLLTELSLGLQSNAHISSYLWSAVRSRGCQFLGPAMQEDVLRLILLTLSKGELIARKTLVMYIVQTLSEDYPHVSKTCVGHVVQLLYRASCFNVIKRDGESSLMQLKEEFRNYDALRREHDTQIVQIALEAGLRISPDQWSSLLYGDPHHRSHMQSLVDKLHSPQLISNALQEFKAIIYKNDDVDKFSNIMPHLETIAKTDYEQDHVDWSFFNTILFSLRTIMDTYVQFSRSRNSSSETRSTKKPEISNGCAPLGLRLYKTRICRDVSVGRTCPRGDRCTYAHSASDDVSVGRTCPRGDRCTYAHSASELRNPSGATNMDFQQYGSSDLQTSLSGFHKEAHESRMGSSGAGMVNNTSPVRFNSIHPGYVANVQQVFPTFDNTQMLIQDPQNVEQTRLIVDNNPMSMMPMVIGQAQLNPAQPSNNIGAAQMNQPLYMFQSQDPTLVSHVVMPSRQMTLLPTGFNPPETNLTVQPAIVQPIDPGMQSFQVFPVQVKPAPATTPPLPLATPIWNYHVDMTIPPPTALPFHPHSLATATLNEMVMSTNVTQDGLRRDSSEMPEEENLLLRRSEIINRLKEIDDTNDTVDDDLESHVSFTVANSVLYDDKDTRECRTSGIELPPLSLPDAPLSTSLGYTVAPSINLPMLGPTTTTVRTACPTTLLQSGSPRPATVQADCSVMNVMDVIHQPLVTPSIQQKMFSLHANYEMMDPSHLAEHLPKVIKPLPQTPQVPQDLVATTLDRIVEVRAQINDVEKLGGLASTVEKEQLKLEMEIVDRQISSLDKQTQQSCLLKELRVIDEKIENLNVNS</sequence>
<dbReference type="PROSITE" id="PS50103">
    <property type="entry name" value="ZF_C3H1"/>
    <property type="match status" value="2"/>
</dbReference>
<dbReference type="InterPro" id="IPR052249">
    <property type="entry name" value="Roquin_domain"/>
</dbReference>
<dbReference type="GO" id="GO:0003729">
    <property type="term" value="F:mRNA binding"/>
    <property type="evidence" value="ECO:0007669"/>
    <property type="project" value="TreeGrafter"/>
</dbReference>
<dbReference type="GO" id="GO:0006511">
    <property type="term" value="P:ubiquitin-dependent protein catabolic process"/>
    <property type="evidence" value="ECO:0007669"/>
    <property type="project" value="TreeGrafter"/>
</dbReference>
<evidence type="ECO:0000256" key="3">
    <source>
        <dbReference type="ARBA" id="ARBA00012483"/>
    </source>
</evidence>
<feature type="domain" description="RING-type" evidence="9">
    <location>
        <begin position="16"/>
        <end position="54"/>
    </location>
</feature>
<dbReference type="InterPro" id="IPR013083">
    <property type="entry name" value="Znf_RING/FYVE/PHD"/>
</dbReference>
<accession>A0A914C4M3</accession>
<evidence type="ECO:0000256" key="4">
    <source>
        <dbReference type="ARBA" id="ARBA00022679"/>
    </source>
</evidence>
<dbReference type="GO" id="GO:0061630">
    <property type="term" value="F:ubiquitin protein ligase activity"/>
    <property type="evidence" value="ECO:0007669"/>
    <property type="project" value="UniProtKB-EC"/>
</dbReference>
<evidence type="ECO:0000259" key="9">
    <source>
        <dbReference type="PROSITE" id="PS50089"/>
    </source>
</evidence>
<protein>
    <recommendedName>
        <fullName evidence="3">RING-type E3 ubiquitin transferase</fullName>
        <ecNumber evidence="3">2.3.2.27</ecNumber>
    </recommendedName>
</protein>
<dbReference type="GO" id="GO:0010494">
    <property type="term" value="C:cytoplasmic stress granule"/>
    <property type="evidence" value="ECO:0007669"/>
    <property type="project" value="TreeGrafter"/>
</dbReference>
<keyword evidence="6 8" id="KW-0863">Zinc-finger</keyword>
<feature type="zinc finger region" description="C3H1-type" evidence="8">
    <location>
        <begin position="449"/>
        <end position="465"/>
    </location>
</feature>
<dbReference type="Pfam" id="PF00642">
    <property type="entry name" value="zf-CCCH"/>
    <property type="match status" value="1"/>
</dbReference>
<evidence type="ECO:0000256" key="1">
    <source>
        <dbReference type="ARBA" id="ARBA00000900"/>
    </source>
</evidence>
<keyword evidence="4" id="KW-0808">Transferase</keyword>
<proteinExistence type="predicted"/>
<evidence type="ECO:0000256" key="8">
    <source>
        <dbReference type="PROSITE-ProRule" id="PRU00723"/>
    </source>
</evidence>
<dbReference type="GO" id="GO:0000932">
    <property type="term" value="C:P-body"/>
    <property type="evidence" value="ECO:0007669"/>
    <property type="project" value="UniProtKB-SubCell"/>
</dbReference>
<dbReference type="Gene3D" id="1.20.120.1790">
    <property type="match status" value="1"/>
</dbReference>
<dbReference type="Gene3D" id="4.10.1000.10">
    <property type="entry name" value="Zinc finger, CCCH-type"/>
    <property type="match status" value="1"/>
</dbReference>
<comment type="catalytic activity">
    <reaction evidence="1">
        <text>S-ubiquitinyl-[E2 ubiquitin-conjugating enzyme]-L-cysteine + [acceptor protein]-L-lysine = [E2 ubiquitin-conjugating enzyme]-L-cysteine + N(6)-ubiquitinyl-[acceptor protein]-L-lysine.</text>
        <dbReference type="EC" id="2.3.2.27"/>
    </reaction>
</comment>
<dbReference type="Gene3D" id="3.30.40.10">
    <property type="entry name" value="Zinc/RING finger domain, C3HC4 (zinc finger)"/>
    <property type="match status" value="1"/>
</dbReference>
<dbReference type="SMART" id="SM00356">
    <property type="entry name" value="ZnF_C3H1"/>
    <property type="match status" value="2"/>
</dbReference>
<dbReference type="EC" id="2.3.2.27" evidence="3"/>
<dbReference type="Pfam" id="PF18386">
    <property type="entry name" value="ROQ_II"/>
    <property type="match status" value="1"/>
</dbReference>
<organism evidence="11 12">
    <name type="scientific">Acrobeloides nanus</name>
    <dbReference type="NCBI Taxonomy" id="290746"/>
    <lineage>
        <taxon>Eukaryota</taxon>
        <taxon>Metazoa</taxon>
        <taxon>Ecdysozoa</taxon>
        <taxon>Nematoda</taxon>
        <taxon>Chromadorea</taxon>
        <taxon>Rhabditida</taxon>
        <taxon>Tylenchina</taxon>
        <taxon>Cephalobomorpha</taxon>
        <taxon>Cephaloboidea</taxon>
        <taxon>Cephalobidae</taxon>
        <taxon>Acrobeloides</taxon>
    </lineage>
</organism>
<dbReference type="AlphaFoldDB" id="A0A914C4M3"/>
<dbReference type="GO" id="GO:0008270">
    <property type="term" value="F:zinc ion binding"/>
    <property type="evidence" value="ECO:0007669"/>
    <property type="project" value="UniProtKB-KW"/>
</dbReference>
<evidence type="ECO:0000256" key="6">
    <source>
        <dbReference type="ARBA" id="ARBA00022771"/>
    </source>
</evidence>
<dbReference type="GO" id="GO:0000209">
    <property type="term" value="P:protein polyubiquitination"/>
    <property type="evidence" value="ECO:0007669"/>
    <property type="project" value="TreeGrafter"/>
</dbReference>
<keyword evidence="11" id="KW-1185">Reference proteome</keyword>
<dbReference type="WBParaSite" id="ACRNAN_Path_280.g1047.t1">
    <property type="protein sequence ID" value="ACRNAN_Path_280.g1047.t1"/>
    <property type="gene ID" value="ACRNAN_Path_280.g1047"/>
</dbReference>
<feature type="domain" description="C3H1-type" evidence="10">
    <location>
        <begin position="449"/>
        <end position="465"/>
    </location>
</feature>
<dbReference type="InterPro" id="IPR000571">
    <property type="entry name" value="Znf_CCCH"/>
</dbReference>
<dbReference type="PANTHER" id="PTHR13139">
    <property type="entry name" value="RING FINGER AND CCCH-TYPE ZINC FINGER DOMAIN-CONTAINING PROTEIN"/>
    <property type="match status" value="1"/>
</dbReference>
<keyword evidence="5 8" id="KW-0479">Metal-binding</keyword>
<evidence type="ECO:0000256" key="2">
    <source>
        <dbReference type="ARBA" id="ARBA00004201"/>
    </source>
</evidence>
<evidence type="ECO:0000256" key="5">
    <source>
        <dbReference type="ARBA" id="ARBA00022723"/>
    </source>
</evidence>
<dbReference type="InterPro" id="IPR036855">
    <property type="entry name" value="Znf_CCCH_sf"/>
</dbReference>
<evidence type="ECO:0000256" key="7">
    <source>
        <dbReference type="ARBA" id="ARBA00022833"/>
    </source>
</evidence>
<keyword evidence="7 8" id="KW-0862">Zinc</keyword>
<evidence type="ECO:0000259" key="10">
    <source>
        <dbReference type="PROSITE" id="PS50103"/>
    </source>
</evidence>
<feature type="domain" description="C3H1-type" evidence="10">
    <location>
        <begin position="415"/>
        <end position="443"/>
    </location>
</feature>
<dbReference type="GO" id="GO:0003725">
    <property type="term" value="F:double-stranded RNA binding"/>
    <property type="evidence" value="ECO:0007669"/>
    <property type="project" value="TreeGrafter"/>
</dbReference>